<feature type="binding site" evidence="6">
    <location>
        <begin position="66"/>
        <end position="67"/>
    </location>
    <ligand>
        <name>NAD(+)</name>
        <dbReference type="ChEBI" id="CHEBI:57540"/>
    </ligand>
</feature>
<name>A0A165M742_PELLU</name>
<evidence type="ECO:0000313" key="7">
    <source>
        <dbReference type="EMBL" id="KZK74892.1"/>
    </source>
</evidence>
<dbReference type="InterPro" id="IPR016064">
    <property type="entry name" value="NAD/diacylglycerol_kinase_sf"/>
</dbReference>
<dbReference type="PANTHER" id="PTHR20275">
    <property type="entry name" value="NAD KINASE"/>
    <property type="match status" value="1"/>
</dbReference>
<feature type="binding site" evidence="6">
    <location>
        <position position="148"/>
    </location>
    <ligand>
        <name>NAD(+)</name>
        <dbReference type="ChEBI" id="CHEBI:57540"/>
    </ligand>
</feature>
<comment type="function">
    <text evidence="6">Involved in the regulation of the intracellular balance of NAD and NADP, and is a key enzyme in the biosynthesis of NADP. Catalyzes specifically the phosphorylation on 2'-hydroxyl of the adenosine moiety of NAD to yield NADP.</text>
</comment>
<keyword evidence="3 6" id="KW-0521">NADP</keyword>
<dbReference type="GO" id="GO:0006741">
    <property type="term" value="P:NADP+ biosynthetic process"/>
    <property type="evidence" value="ECO:0007669"/>
    <property type="project" value="UniProtKB-UniRule"/>
</dbReference>
<keyword evidence="6" id="KW-0963">Cytoplasm</keyword>
<evidence type="ECO:0000256" key="6">
    <source>
        <dbReference type="HAMAP-Rule" id="MF_00361"/>
    </source>
</evidence>
<comment type="caution">
    <text evidence="6">Lacks conserved residue(s) required for the propagation of feature annotation.</text>
</comment>
<feature type="binding site" evidence="6">
    <location>
        <position position="165"/>
    </location>
    <ligand>
        <name>NAD(+)</name>
        <dbReference type="ChEBI" id="CHEBI:57540"/>
    </ligand>
</feature>
<comment type="cofactor">
    <cofactor evidence="6">
        <name>a divalent metal cation</name>
        <dbReference type="ChEBI" id="CHEBI:60240"/>
    </cofactor>
</comment>
<dbReference type="GO" id="GO:0051287">
    <property type="term" value="F:NAD binding"/>
    <property type="evidence" value="ECO:0007669"/>
    <property type="project" value="UniProtKB-ARBA"/>
</dbReference>
<comment type="subcellular location">
    <subcellularLocation>
        <location evidence="6">Cytoplasm</location>
    </subcellularLocation>
</comment>
<evidence type="ECO:0000313" key="8">
    <source>
        <dbReference type="Proteomes" id="UP000076481"/>
    </source>
</evidence>
<dbReference type="Gene3D" id="2.60.200.30">
    <property type="entry name" value="Probable inorganic polyphosphate/atp-NAD kinase, domain 2"/>
    <property type="match status" value="1"/>
</dbReference>
<gene>
    <name evidence="6" type="primary">nadK</name>
    <name evidence="7" type="ORF">A3K90_09835</name>
</gene>
<keyword evidence="6" id="KW-0067">ATP-binding</keyword>
<reference evidence="7 8" key="1">
    <citation type="submission" date="2016-03" db="EMBL/GenBank/DDBJ databases">
        <title>Speciation and ecological success in dimly lit waters: horizontal gene transfer in a green sulfur bacteria bloom unveiled by metagenomic assembly.</title>
        <authorList>
            <person name="Llorens-Mares T."/>
            <person name="Liu Z."/>
            <person name="Allen L.Z."/>
            <person name="Rusch D.B."/>
            <person name="Craig M.T."/>
            <person name="Dupont C.L."/>
            <person name="Bryant D.A."/>
            <person name="Casamayor E.O."/>
        </authorList>
    </citation>
    <scope>NUCLEOTIDE SEQUENCE [LARGE SCALE GENOMIC DNA]</scope>
    <source>
        <strain evidence="7">CIII</strain>
    </source>
</reference>
<comment type="catalytic activity">
    <reaction evidence="5 6">
        <text>NAD(+) + ATP = ADP + NADP(+) + H(+)</text>
        <dbReference type="Rhea" id="RHEA:18629"/>
        <dbReference type="ChEBI" id="CHEBI:15378"/>
        <dbReference type="ChEBI" id="CHEBI:30616"/>
        <dbReference type="ChEBI" id="CHEBI:57540"/>
        <dbReference type="ChEBI" id="CHEBI:58349"/>
        <dbReference type="ChEBI" id="CHEBI:456216"/>
        <dbReference type="EC" id="2.7.1.23"/>
    </reaction>
</comment>
<comment type="similarity">
    <text evidence="6">Belongs to the NAD kinase family.</text>
</comment>
<dbReference type="Gene3D" id="3.40.50.10330">
    <property type="entry name" value="Probable inorganic polyphosphate/atp-NAD kinase, domain 1"/>
    <property type="match status" value="1"/>
</dbReference>
<dbReference type="InterPro" id="IPR017438">
    <property type="entry name" value="ATP-NAD_kinase_N"/>
</dbReference>
<sequence length="285" mass="31401">MKFGIVINVSRERALELARKLVSWLEAQGIGYIFETLSAERIGSALSAPIEELNTQCDAFISLGGDGTLLFTSQHSVTKPVVGINVGYLGFLTEFTQEEMFEAVEKVIKGTYTIHTRTQLEASVPADGRNEQFLALNDVVIEKGTYPRIPAFVIKLDGELLSSYRADGIIIATSTGSTAYSMSAGGPIIAPKSSVFVITPICPHMLTVRPIVISDEKIIEISVEAPDGEFPLNCDGHLRRMLEPMERVTVRKSSRLINLVANEKRDYCEVLRTKLLWGREHNSGL</sequence>
<dbReference type="PANTHER" id="PTHR20275:SF0">
    <property type="entry name" value="NAD KINASE"/>
    <property type="match status" value="1"/>
</dbReference>
<keyword evidence="2 6" id="KW-0418">Kinase</keyword>
<keyword evidence="4 6" id="KW-0520">NAD</keyword>
<keyword evidence="1 6" id="KW-0808">Transferase</keyword>
<dbReference type="SUPFAM" id="SSF111331">
    <property type="entry name" value="NAD kinase/diacylglycerol kinase-like"/>
    <property type="match status" value="1"/>
</dbReference>
<dbReference type="Pfam" id="PF20143">
    <property type="entry name" value="NAD_kinase_C"/>
    <property type="match status" value="1"/>
</dbReference>
<dbReference type="GO" id="GO:0019674">
    <property type="term" value="P:NAD+ metabolic process"/>
    <property type="evidence" value="ECO:0007669"/>
    <property type="project" value="InterPro"/>
</dbReference>
<dbReference type="GO" id="GO:0046872">
    <property type="term" value="F:metal ion binding"/>
    <property type="evidence" value="ECO:0007669"/>
    <property type="project" value="UniProtKB-UniRule"/>
</dbReference>
<dbReference type="GO" id="GO:0005524">
    <property type="term" value="F:ATP binding"/>
    <property type="evidence" value="ECO:0007669"/>
    <property type="project" value="UniProtKB-KW"/>
</dbReference>
<accession>A0A165M742</accession>
<evidence type="ECO:0000256" key="5">
    <source>
        <dbReference type="ARBA" id="ARBA00047925"/>
    </source>
</evidence>
<dbReference type="Proteomes" id="UP000076481">
    <property type="component" value="Unassembled WGS sequence"/>
</dbReference>
<dbReference type="AlphaFoldDB" id="A0A165M742"/>
<dbReference type="EMBL" id="LVWG01000017">
    <property type="protein sequence ID" value="KZK74892.1"/>
    <property type="molecule type" value="Genomic_DNA"/>
</dbReference>
<feature type="binding site" evidence="6">
    <location>
        <position position="167"/>
    </location>
    <ligand>
        <name>NAD(+)</name>
        <dbReference type="ChEBI" id="CHEBI:57540"/>
    </ligand>
</feature>
<dbReference type="HAMAP" id="MF_00361">
    <property type="entry name" value="NAD_kinase"/>
    <property type="match status" value="1"/>
</dbReference>
<dbReference type="InterPro" id="IPR017437">
    <property type="entry name" value="ATP-NAD_kinase_PpnK-typ_C"/>
</dbReference>
<evidence type="ECO:0000256" key="1">
    <source>
        <dbReference type="ARBA" id="ARBA00022679"/>
    </source>
</evidence>
<dbReference type="EC" id="2.7.1.23" evidence="6"/>
<proteinExistence type="inferred from homology"/>
<evidence type="ECO:0000256" key="4">
    <source>
        <dbReference type="ARBA" id="ARBA00023027"/>
    </source>
</evidence>
<keyword evidence="6" id="KW-0547">Nucleotide-binding</keyword>
<feature type="binding site" evidence="6">
    <location>
        <begin position="137"/>
        <end position="138"/>
    </location>
    <ligand>
        <name>NAD(+)</name>
        <dbReference type="ChEBI" id="CHEBI:57540"/>
    </ligand>
</feature>
<evidence type="ECO:0000256" key="3">
    <source>
        <dbReference type="ARBA" id="ARBA00022857"/>
    </source>
</evidence>
<feature type="binding site" evidence="6">
    <location>
        <begin position="178"/>
        <end position="183"/>
    </location>
    <ligand>
        <name>NAD(+)</name>
        <dbReference type="ChEBI" id="CHEBI:57540"/>
    </ligand>
</feature>
<dbReference type="GO" id="GO:0003951">
    <property type="term" value="F:NAD+ kinase activity"/>
    <property type="evidence" value="ECO:0007669"/>
    <property type="project" value="UniProtKB-UniRule"/>
</dbReference>
<dbReference type="GO" id="GO:0005737">
    <property type="term" value="C:cytoplasm"/>
    <property type="evidence" value="ECO:0007669"/>
    <property type="project" value="UniProtKB-SubCell"/>
</dbReference>
<protein>
    <recommendedName>
        <fullName evidence="6">NAD kinase</fullName>
        <ecNumber evidence="6">2.7.1.23</ecNumber>
    </recommendedName>
    <alternativeName>
        <fullName evidence="6">ATP-dependent NAD kinase</fullName>
    </alternativeName>
</protein>
<dbReference type="InterPro" id="IPR002504">
    <property type="entry name" value="NADK"/>
</dbReference>
<comment type="caution">
    <text evidence="7">The sequence shown here is derived from an EMBL/GenBank/DDBJ whole genome shotgun (WGS) entry which is preliminary data.</text>
</comment>
<evidence type="ECO:0000256" key="2">
    <source>
        <dbReference type="ARBA" id="ARBA00022777"/>
    </source>
</evidence>
<feature type="active site" description="Proton acceptor" evidence="6">
    <location>
        <position position="66"/>
    </location>
</feature>
<organism evidence="7 8">
    <name type="scientific">Pelodictyon luteolum</name>
    <dbReference type="NCBI Taxonomy" id="1100"/>
    <lineage>
        <taxon>Bacteria</taxon>
        <taxon>Pseudomonadati</taxon>
        <taxon>Chlorobiota</taxon>
        <taxon>Chlorobiia</taxon>
        <taxon>Chlorobiales</taxon>
        <taxon>Chlorobiaceae</taxon>
        <taxon>Chlorobium/Pelodictyon group</taxon>
        <taxon>Pelodictyon</taxon>
    </lineage>
</organism>
<dbReference type="RefSeq" id="WP_303681051.1">
    <property type="nucleotide sequence ID" value="NZ_LVWG01000017.1"/>
</dbReference>
<dbReference type="Pfam" id="PF01513">
    <property type="entry name" value="NAD_kinase"/>
    <property type="match status" value="1"/>
</dbReference>